<dbReference type="AlphaFoldDB" id="A0A1A9WRA6"/>
<evidence type="ECO:0000313" key="2">
    <source>
        <dbReference type="EnsemblMetazoa" id="GBRI029283-PA"/>
    </source>
</evidence>
<keyword evidence="1" id="KW-0812">Transmembrane</keyword>
<accession>A0A1A9WRA6</accession>
<proteinExistence type="predicted"/>
<feature type="transmembrane region" description="Helical" evidence="1">
    <location>
        <begin position="60"/>
        <end position="81"/>
    </location>
</feature>
<keyword evidence="1" id="KW-1133">Transmembrane helix</keyword>
<name>A0A1A9WRA6_9MUSC</name>
<evidence type="ECO:0000313" key="3">
    <source>
        <dbReference type="Proteomes" id="UP000091820"/>
    </source>
</evidence>
<keyword evidence="3" id="KW-1185">Reference proteome</keyword>
<keyword evidence="1" id="KW-0472">Membrane</keyword>
<reference evidence="3" key="1">
    <citation type="submission" date="2014-03" db="EMBL/GenBank/DDBJ databases">
        <authorList>
            <person name="Aksoy S."/>
            <person name="Warren W."/>
            <person name="Wilson R.K."/>
        </authorList>
    </citation>
    <scope>NUCLEOTIDE SEQUENCE [LARGE SCALE GENOMIC DNA]</scope>
    <source>
        <strain evidence="3">IAEA</strain>
    </source>
</reference>
<reference evidence="2" key="2">
    <citation type="submission" date="2020-05" db="UniProtKB">
        <authorList>
            <consortium name="EnsemblMetazoa"/>
        </authorList>
    </citation>
    <scope>IDENTIFICATION</scope>
    <source>
        <strain evidence="2">IAEA</strain>
    </source>
</reference>
<dbReference type="EnsemblMetazoa" id="GBRI029283-RA">
    <property type="protein sequence ID" value="GBRI029283-PA"/>
    <property type="gene ID" value="GBRI029283"/>
</dbReference>
<protein>
    <submittedName>
        <fullName evidence="2">Uncharacterized protein</fullName>
    </submittedName>
</protein>
<sequence length="146" mass="16917">MFSHNTQNHRKVLVDYYRGELNHYDSSTLELDTLCYTKYCASLANFSHFPVNYKYFMEGAGGVVVVVVVWWCGGVVVVVWWCGGGGGGVVDISQCVRKRHLKVIRYKIFIFASQWKDLRYQRVIVINVEKIVIEENYRIEQPVSNN</sequence>
<organism evidence="2 3">
    <name type="scientific">Glossina brevipalpis</name>
    <dbReference type="NCBI Taxonomy" id="37001"/>
    <lineage>
        <taxon>Eukaryota</taxon>
        <taxon>Metazoa</taxon>
        <taxon>Ecdysozoa</taxon>
        <taxon>Arthropoda</taxon>
        <taxon>Hexapoda</taxon>
        <taxon>Insecta</taxon>
        <taxon>Pterygota</taxon>
        <taxon>Neoptera</taxon>
        <taxon>Endopterygota</taxon>
        <taxon>Diptera</taxon>
        <taxon>Brachycera</taxon>
        <taxon>Muscomorpha</taxon>
        <taxon>Hippoboscoidea</taxon>
        <taxon>Glossinidae</taxon>
        <taxon>Glossina</taxon>
    </lineage>
</organism>
<dbReference type="Proteomes" id="UP000091820">
    <property type="component" value="Unassembled WGS sequence"/>
</dbReference>
<dbReference type="VEuPathDB" id="VectorBase:GBRI029283"/>
<evidence type="ECO:0000256" key="1">
    <source>
        <dbReference type="SAM" id="Phobius"/>
    </source>
</evidence>